<dbReference type="InterPro" id="IPR004358">
    <property type="entry name" value="Sig_transdc_His_kin-like_C"/>
</dbReference>
<dbReference type="GO" id="GO:0005886">
    <property type="term" value="C:plasma membrane"/>
    <property type="evidence" value="ECO:0007669"/>
    <property type="project" value="TreeGrafter"/>
</dbReference>
<comment type="catalytic activity">
    <reaction evidence="1">
        <text>ATP + protein L-histidine = ADP + protein N-phospho-L-histidine.</text>
        <dbReference type="EC" id="2.7.13.3"/>
    </reaction>
</comment>
<dbReference type="RefSeq" id="WP_004369301.1">
    <property type="nucleotide sequence ID" value="NZ_GL833119.1"/>
</dbReference>
<dbReference type="SMART" id="SM00388">
    <property type="entry name" value="HisKA"/>
    <property type="match status" value="1"/>
</dbReference>
<dbReference type="Gene3D" id="1.10.287.130">
    <property type="match status" value="1"/>
</dbReference>
<dbReference type="InterPro" id="IPR036890">
    <property type="entry name" value="HATPase_C_sf"/>
</dbReference>
<dbReference type="STRING" id="28134.SAMN05444288_0283"/>
<dbReference type="EMBL" id="AEPE02000002">
    <property type="protein sequence ID" value="EFZ38222.1"/>
    <property type="molecule type" value="Genomic_DNA"/>
</dbReference>
<evidence type="ECO:0000256" key="3">
    <source>
        <dbReference type="ARBA" id="ARBA00022553"/>
    </source>
</evidence>
<evidence type="ECO:0000256" key="6">
    <source>
        <dbReference type="ARBA" id="ARBA00023012"/>
    </source>
</evidence>
<dbReference type="PANTHER" id="PTHR45453:SF1">
    <property type="entry name" value="PHOSPHATE REGULON SENSOR PROTEIN PHOR"/>
    <property type="match status" value="1"/>
</dbReference>
<feature type="transmembrane region" description="Helical" evidence="7">
    <location>
        <begin position="256"/>
        <end position="277"/>
    </location>
</feature>
<dbReference type="PANTHER" id="PTHR45453">
    <property type="entry name" value="PHOSPHATE REGULON SENSOR PROTEIN PHOR"/>
    <property type="match status" value="1"/>
</dbReference>
<evidence type="ECO:0000313" key="9">
    <source>
        <dbReference type="EMBL" id="EFZ38222.1"/>
    </source>
</evidence>
<evidence type="ECO:0000259" key="8">
    <source>
        <dbReference type="PROSITE" id="PS50109"/>
    </source>
</evidence>
<keyword evidence="4 9" id="KW-0808">Transferase</keyword>
<dbReference type="EC" id="2.7.13.3" evidence="2"/>
<dbReference type="InterPro" id="IPR005467">
    <property type="entry name" value="His_kinase_dom"/>
</dbReference>
<dbReference type="InterPro" id="IPR036097">
    <property type="entry name" value="HisK_dim/P_sf"/>
</dbReference>
<evidence type="ECO:0000313" key="10">
    <source>
        <dbReference type="Proteomes" id="UP000005580"/>
    </source>
</evidence>
<dbReference type="PROSITE" id="PS50109">
    <property type="entry name" value="HIS_KIN"/>
    <property type="match status" value="1"/>
</dbReference>
<dbReference type="AlphaFoldDB" id="E7RN91"/>
<reference evidence="9" key="1">
    <citation type="submission" date="2011-01" db="EMBL/GenBank/DDBJ databases">
        <authorList>
            <person name="Muzny D."/>
            <person name="Qin X."/>
            <person name="Buhay C."/>
            <person name="Dugan-Rocha S."/>
            <person name="Ding Y."/>
            <person name="Chen G."/>
            <person name="Hawes A."/>
            <person name="Holder M."/>
            <person name="Jhangiani S."/>
            <person name="Johnson A."/>
            <person name="Khan Z."/>
            <person name="Li Z."/>
            <person name="Liu W."/>
            <person name="Liu X."/>
            <person name="Perez L."/>
            <person name="Shen H."/>
            <person name="Wang Q."/>
            <person name="Watt J."/>
            <person name="Xi L."/>
            <person name="Xin Y."/>
            <person name="Zhou J."/>
            <person name="Deng J."/>
            <person name="Jiang H."/>
            <person name="Liu Y."/>
            <person name="Qu J."/>
            <person name="Song X.-Z."/>
            <person name="Zhang L."/>
            <person name="Villasana D."/>
            <person name="Johnson A."/>
            <person name="Liu J."/>
            <person name="Liyanage D."/>
            <person name="Lorensuhewa L."/>
            <person name="Robinson T."/>
            <person name="Song A."/>
            <person name="Song B.-B."/>
            <person name="Dinh H."/>
            <person name="Thornton R."/>
            <person name="Coyle M."/>
            <person name="Francisco L."/>
            <person name="Jackson L."/>
            <person name="Javaid M."/>
            <person name="Korchina V."/>
            <person name="Kovar C."/>
            <person name="Mata R."/>
            <person name="Mathew T."/>
            <person name="Ngo R."/>
            <person name="Nguyen L."/>
            <person name="Nguyen N."/>
            <person name="Okwuonu G."/>
            <person name="Ongeri F."/>
            <person name="Pham C."/>
            <person name="Simmons D."/>
            <person name="Wilczek-Boney K."/>
            <person name="Hale W."/>
            <person name="Jakkamsetti A."/>
            <person name="Pham P."/>
            <person name="Ruth R."/>
            <person name="San Lucas F."/>
            <person name="Warren J."/>
            <person name="Zhang J."/>
            <person name="Zhao Z."/>
            <person name="Zhou C."/>
            <person name="Zhu D."/>
            <person name="Lee S."/>
            <person name="Bess C."/>
            <person name="Blankenburg K."/>
            <person name="Forbes L."/>
            <person name="Fu Q."/>
            <person name="Gubbala S."/>
            <person name="Hirani K."/>
            <person name="Jayaseelan J.C."/>
            <person name="Lara F."/>
            <person name="Munidasa M."/>
            <person name="Palculict T."/>
            <person name="Patil S."/>
            <person name="Pu L.-L."/>
            <person name="Saada N."/>
            <person name="Tang L."/>
            <person name="Weissenberger G."/>
            <person name="Zhu Y."/>
            <person name="Hemphill L."/>
            <person name="Shang Y."/>
            <person name="Youmans B."/>
            <person name="Ayvaz T."/>
            <person name="Ross M."/>
            <person name="Santibanez J."/>
            <person name="Aqrawi P."/>
            <person name="Gross S."/>
            <person name="Joshi V."/>
            <person name="Fowler G."/>
            <person name="Nazareth L."/>
            <person name="Reid J."/>
            <person name="Worley K."/>
            <person name="Petrosino J."/>
            <person name="Highlander S."/>
            <person name="Gibbs R."/>
        </authorList>
    </citation>
    <scope>NUCLEOTIDE SEQUENCE [LARGE SCALE GENOMIC DNA]</scope>
    <source>
        <strain evidence="9">ATCC 33269</strain>
    </source>
</reference>
<dbReference type="GO" id="GO:0004721">
    <property type="term" value="F:phosphoprotein phosphatase activity"/>
    <property type="evidence" value="ECO:0007669"/>
    <property type="project" value="TreeGrafter"/>
</dbReference>
<dbReference type="SMART" id="SM00387">
    <property type="entry name" value="HATPase_c"/>
    <property type="match status" value="1"/>
</dbReference>
<dbReference type="SUPFAM" id="SSF47384">
    <property type="entry name" value="Homodimeric domain of signal transducing histidine kinase"/>
    <property type="match status" value="1"/>
</dbReference>
<keyword evidence="6" id="KW-0902">Two-component regulatory system</keyword>
<dbReference type="CDD" id="cd00082">
    <property type="entry name" value="HisKA"/>
    <property type="match status" value="1"/>
</dbReference>
<protein>
    <recommendedName>
        <fullName evidence="2">histidine kinase</fullName>
        <ecNumber evidence="2">2.7.13.3</ecNumber>
    </recommendedName>
</protein>
<dbReference type="InterPro" id="IPR003661">
    <property type="entry name" value="HisK_dim/P_dom"/>
</dbReference>
<proteinExistence type="predicted"/>
<dbReference type="SUPFAM" id="SSF55874">
    <property type="entry name" value="ATPase domain of HSP90 chaperone/DNA topoisomerase II/histidine kinase"/>
    <property type="match status" value="1"/>
</dbReference>
<evidence type="ECO:0000256" key="2">
    <source>
        <dbReference type="ARBA" id="ARBA00012438"/>
    </source>
</evidence>
<keyword evidence="3" id="KW-0597">Phosphoprotein</keyword>
<accession>E7RN91</accession>
<dbReference type="Pfam" id="PF02518">
    <property type="entry name" value="HATPase_c"/>
    <property type="match status" value="1"/>
</dbReference>
<evidence type="ECO:0000256" key="5">
    <source>
        <dbReference type="ARBA" id="ARBA00022777"/>
    </source>
</evidence>
<keyword evidence="5 9" id="KW-0418">Kinase</keyword>
<evidence type="ECO:0000256" key="1">
    <source>
        <dbReference type="ARBA" id="ARBA00000085"/>
    </source>
</evidence>
<sequence>MKIPLKYMSVLVVVSLTAIFLYQTYWLVNLYNTMYSSMKRSINEAIRMSDYEEMMHRVKALRADNNRQHGTIEFSAGSSVDSSMVLGTTYITGQKPKEYMKIVKKMSEKGSKVIVIDDENEHATVNSPDSQVSALNVNQDFSTMLKDRNNMEELLNYLQRGLHSGLDVMSDPDAKYLDSLLTKHLNDLGITAAHRLLYLESGSTPDSSYTYTDTVAVIGAGIKGKMETYRYATDLNSHRTYLLQLPPIQRVVLRQMAGILATSLFIMLILGFSFYYLMRTILRQRTLDEMKTDFTNNMTHELKTPISVAYAANDALLNFGAAADPRRMQEYLKVCKEQLERLTNLVEQILSMSMERRRTMKLDMTDVPVKPIVDAVVRQQQLKAERETEITVVVEPPDMTVRADRQHLFHVISNLVDNAVKYSHGKAAVEIRCTESTISVADHGIGIPQDKLKYVFDRFYRVPDGNLHNVKGYGLGLYYVKSMMDKFGGYVDVESKVGQGTVFNLHFNG</sequence>
<keyword evidence="7" id="KW-1133">Transmembrane helix</keyword>
<organism evidence="9 10">
    <name type="scientific">Hoylesella oralis ATCC 33269</name>
    <dbReference type="NCBI Taxonomy" id="873533"/>
    <lineage>
        <taxon>Bacteria</taxon>
        <taxon>Pseudomonadati</taxon>
        <taxon>Bacteroidota</taxon>
        <taxon>Bacteroidia</taxon>
        <taxon>Bacteroidales</taxon>
        <taxon>Prevotellaceae</taxon>
        <taxon>Hoylesella</taxon>
    </lineage>
</organism>
<dbReference type="Proteomes" id="UP000005580">
    <property type="component" value="Unassembled WGS sequence"/>
</dbReference>
<evidence type="ECO:0000256" key="4">
    <source>
        <dbReference type="ARBA" id="ARBA00022679"/>
    </source>
</evidence>
<dbReference type="GO" id="GO:0000155">
    <property type="term" value="F:phosphorelay sensor kinase activity"/>
    <property type="evidence" value="ECO:0007669"/>
    <property type="project" value="InterPro"/>
</dbReference>
<keyword evidence="7" id="KW-0472">Membrane</keyword>
<keyword evidence="7" id="KW-0812">Transmembrane</keyword>
<dbReference type="HOGENOM" id="CLU_026375_0_0_10"/>
<dbReference type="CDD" id="cd00075">
    <property type="entry name" value="HATPase"/>
    <property type="match status" value="1"/>
</dbReference>
<dbReference type="InterPro" id="IPR050351">
    <property type="entry name" value="BphY/WalK/GraS-like"/>
</dbReference>
<dbReference type="Pfam" id="PF00512">
    <property type="entry name" value="HisKA"/>
    <property type="match status" value="1"/>
</dbReference>
<dbReference type="Gene3D" id="3.30.565.10">
    <property type="entry name" value="Histidine kinase-like ATPase, C-terminal domain"/>
    <property type="match status" value="1"/>
</dbReference>
<keyword evidence="10" id="KW-1185">Reference proteome</keyword>
<feature type="domain" description="Histidine kinase" evidence="8">
    <location>
        <begin position="297"/>
        <end position="509"/>
    </location>
</feature>
<evidence type="ECO:0000256" key="7">
    <source>
        <dbReference type="SAM" id="Phobius"/>
    </source>
</evidence>
<name>E7RN91_9BACT</name>
<dbReference type="eggNOG" id="COG2205">
    <property type="taxonomic scope" value="Bacteria"/>
</dbReference>
<gene>
    <name evidence="9" type="primary">rprX</name>
    <name evidence="9" type="ORF">HMPREF0663_10591</name>
</gene>
<dbReference type="GO" id="GO:0016036">
    <property type="term" value="P:cellular response to phosphate starvation"/>
    <property type="evidence" value="ECO:0007669"/>
    <property type="project" value="TreeGrafter"/>
</dbReference>
<feature type="transmembrane region" description="Helical" evidence="7">
    <location>
        <begin position="7"/>
        <end position="28"/>
    </location>
</feature>
<dbReference type="PRINTS" id="PR00344">
    <property type="entry name" value="BCTRLSENSOR"/>
</dbReference>
<comment type="caution">
    <text evidence="9">The sequence shown here is derived from an EMBL/GenBank/DDBJ whole genome shotgun (WGS) entry which is preliminary data.</text>
</comment>
<dbReference type="InterPro" id="IPR003594">
    <property type="entry name" value="HATPase_dom"/>
</dbReference>